<dbReference type="OrthoDB" id="9801445at2"/>
<dbReference type="GO" id="GO:0009231">
    <property type="term" value="P:riboflavin biosynthetic process"/>
    <property type="evidence" value="ECO:0007669"/>
    <property type="project" value="TreeGrafter"/>
</dbReference>
<proteinExistence type="inferred from homology"/>
<dbReference type="InterPro" id="IPR003785">
    <property type="entry name" value="Creatininase/forma_Hydrolase"/>
</dbReference>
<dbReference type="InterPro" id="IPR024087">
    <property type="entry name" value="Creatininase-like_sf"/>
</dbReference>
<accession>A0A2N3VD52</accession>
<dbReference type="PANTHER" id="PTHR35005">
    <property type="entry name" value="3-DEHYDRO-SCYLLO-INOSOSE HYDROLASE"/>
    <property type="match status" value="1"/>
</dbReference>
<keyword evidence="2" id="KW-0479">Metal-binding</keyword>
<sequence>MELITTATSTDVARLDSTVAVLPVGSFEQHGDHLPLITDTAIACLIAERIATTYQLVLLPPITFSCSHEHETFPGTVSISASTLTVMIDDIRTSLKRSAITTLVIVNGHGGNYVLSNIAAEANVSGRNVALYPGRVDWEAARTQAAMVSDMHDDMHGGELETSILLYARPELVRDSYRDADHLATERRHFLLTGMAEYTPTGIIGLPSAATAAKGEAALASLTDSFASYLEATKR</sequence>
<gene>
    <name evidence="6" type="ORF">ATK86_3945</name>
</gene>
<dbReference type="GO" id="GO:0016811">
    <property type="term" value="F:hydrolase activity, acting on carbon-nitrogen (but not peptide) bonds, in linear amides"/>
    <property type="evidence" value="ECO:0007669"/>
    <property type="project" value="TreeGrafter"/>
</dbReference>
<dbReference type="SUPFAM" id="SSF102215">
    <property type="entry name" value="Creatininase"/>
    <property type="match status" value="1"/>
</dbReference>
<keyword evidence="4" id="KW-0862">Zinc</keyword>
<evidence type="ECO:0000256" key="2">
    <source>
        <dbReference type="ARBA" id="ARBA00022723"/>
    </source>
</evidence>
<organism evidence="6 7">
    <name type="scientific">Nocardia fluminea</name>
    <dbReference type="NCBI Taxonomy" id="134984"/>
    <lineage>
        <taxon>Bacteria</taxon>
        <taxon>Bacillati</taxon>
        <taxon>Actinomycetota</taxon>
        <taxon>Actinomycetes</taxon>
        <taxon>Mycobacteriales</taxon>
        <taxon>Nocardiaceae</taxon>
        <taxon>Nocardia</taxon>
    </lineage>
</organism>
<protein>
    <submittedName>
        <fullName evidence="6">Creatinine amidohydrolase</fullName>
    </submittedName>
</protein>
<evidence type="ECO:0000256" key="3">
    <source>
        <dbReference type="ARBA" id="ARBA00022801"/>
    </source>
</evidence>
<evidence type="ECO:0000313" key="7">
    <source>
        <dbReference type="Proteomes" id="UP000233766"/>
    </source>
</evidence>
<reference evidence="6 7" key="1">
    <citation type="submission" date="2017-12" db="EMBL/GenBank/DDBJ databases">
        <title>Sequencing the genomes of 1000 Actinobacteria strains.</title>
        <authorList>
            <person name="Klenk H.-P."/>
        </authorList>
    </citation>
    <scope>NUCLEOTIDE SEQUENCE [LARGE SCALE GENOMIC DNA]</scope>
    <source>
        <strain evidence="6 7">DSM 44489</strain>
    </source>
</reference>
<evidence type="ECO:0000256" key="4">
    <source>
        <dbReference type="ARBA" id="ARBA00022833"/>
    </source>
</evidence>
<evidence type="ECO:0000313" key="6">
    <source>
        <dbReference type="EMBL" id="PKV79549.1"/>
    </source>
</evidence>
<comment type="caution">
    <text evidence="6">The sequence shown here is derived from an EMBL/GenBank/DDBJ whole genome shotgun (WGS) entry which is preliminary data.</text>
</comment>
<name>A0A2N3VD52_9NOCA</name>
<evidence type="ECO:0000256" key="5">
    <source>
        <dbReference type="ARBA" id="ARBA00024029"/>
    </source>
</evidence>
<dbReference type="GO" id="GO:0046872">
    <property type="term" value="F:metal ion binding"/>
    <property type="evidence" value="ECO:0007669"/>
    <property type="project" value="UniProtKB-KW"/>
</dbReference>
<keyword evidence="3 6" id="KW-0378">Hydrolase</keyword>
<dbReference type="AlphaFoldDB" id="A0A2N3VD52"/>
<evidence type="ECO:0000256" key="1">
    <source>
        <dbReference type="ARBA" id="ARBA00001947"/>
    </source>
</evidence>
<dbReference type="Proteomes" id="UP000233766">
    <property type="component" value="Unassembled WGS sequence"/>
</dbReference>
<dbReference type="RefSeq" id="WP_062990319.1">
    <property type="nucleotide sequence ID" value="NZ_PJMW01000002.1"/>
</dbReference>
<keyword evidence="7" id="KW-1185">Reference proteome</keyword>
<dbReference type="EMBL" id="PJMW01000002">
    <property type="protein sequence ID" value="PKV79549.1"/>
    <property type="molecule type" value="Genomic_DNA"/>
</dbReference>
<dbReference type="Pfam" id="PF02633">
    <property type="entry name" value="Creatininase"/>
    <property type="match status" value="1"/>
</dbReference>
<comment type="cofactor">
    <cofactor evidence="1">
        <name>Zn(2+)</name>
        <dbReference type="ChEBI" id="CHEBI:29105"/>
    </cofactor>
</comment>
<comment type="similarity">
    <text evidence="5">Belongs to the creatininase superfamily.</text>
</comment>
<dbReference type="Gene3D" id="3.40.50.10310">
    <property type="entry name" value="Creatininase"/>
    <property type="match status" value="1"/>
</dbReference>
<dbReference type="PANTHER" id="PTHR35005:SF1">
    <property type="entry name" value="2-AMINO-5-FORMYLAMINO-6-RIBOSYLAMINOPYRIMIDIN-4(3H)-ONE 5'-MONOPHOSPHATE DEFORMYLASE"/>
    <property type="match status" value="1"/>
</dbReference>